<accession>A0A1H8E3K5</accession>
<evidence type="ECO:0000256" key="6">
    <source>
        <dbReference type="SAM" id="SignalP"/>
    </source>
</evidence>
<dbReference type="PANTHER" id="PTHR43498:SF1">
    <property type="entry name" value="COB--COM HETERODISULFIDE REDUCTASE IRON-SULFUR SUBUNIT A"/>
    <property type="match status" value="1"/>
</dbReference>
<organism evidence="7 8">
    <name type="scientific">Mucilaginibacter gossypiicola</name>
    <dbReference type="NCBI Taxonomy" id="551995"/>
    <lineage>
        <taxon>Bacteria</taxon>
        <taxon>Pseudomonadati</taxon>
        <taxon>Bacteroidota</taxon>
        <taxon>Sphingobacteriia</taxon>
        <taxon>Sphingobacteriales</taxon>
        <taxon>Sphingobacteriaceae</taxon>
        <taxon>Mucilaginibacter</taxon>
    </lineage>
</organism>
<dbReference type="Pfam" id="PF12831">
    <property type="entry name" value="FAD_oxidored"/>
    <property type="match status" value="1"/>
</dbReference>
<keyword evidence="6" id="KW-0732">Signal</keyword>
<evidence type="ECO:0000256" key="2">
    <source>
        <dbReference type="ARBA" id="ARBA00022723"/>
    </source>
</evidence>
<evidence type="ECO:0000313" key="8">
    <source>
        <dbReference type="Proteomes" id="UP000198942"/>
    </source>
</evidence>
<reference evidence="8" key="1">
    <citation type="submission" date="2016-10" db="EMBL/GenBank/DDBJ databases">
        <authorList>
            <person name="Varghese N."/>
            <person name="Submissions S."/>
        </authorList>
    </citation>
    <scope>NUCLEOTIDE SEQUENCE [LARGE SCALE GENOMIC DNA]</scope>
    <source>
        <strain evidence="8">Gh-48</strain>
    </source>
</reference>
<protein>
    <submittedName>
        <fullName evidence="7">FAD dependent oxidoreductase</fullName>
    </submittedName>
</protein>
<dbReference type="Proteomes" id="UP000198942">
    <property type="component" value="Unassembled WGS sequence"/>
</dbReference>
<evidence type="ECO:0000256" key="3">
    <source>
        <dbReference type="ARBA" id="ARBA00023002"/>
    </source>
</evidence>
<keyword evidence="2" id="KW-0479">Metal-binding</keyword>
<evidence type="ECO:0000256" key="5">
    <source>
        <dbReference type="ARBA" id="ARBA00023014"/>
    </source>
</evidence>
<dbReference type="GO" id="GO:0051539">
    <property type="term" value="F:4 iron, 4 sulfur cluster binding"/>
    <property type="evidence" value="ECO:0007669"/>
    <property type="project" value="UniProtKB-KW"/>
</dbReference>
<dbReference type="GO" id="GO:0046872">
    <property type="term" value="F:metal ion binding"/>
    <property type="evidence" value="ECO:0007669"/>
    <property type="project" value="UniProtKB-KW"/>
</dbReference>
<dbReference type="AlphaFoldDB" id="A0A1H8E3K5"/>
<keyword evidence="5" id="KW-0411">Iron-sulfur</keyword>
<sequence length="609" mass="67271">MIKKLLAVLFVFNCTLSFAQTIKTDILVIGGGASGTAAAIQGARSKLKTMLIEQGPWLGGSMISGGMCIIDGNRNLPSGIWGEFRRRVRDFYSKTPGYDTAYNATLRFEPYTGAAILKKITDTVKNLTVKLNTPFTGIKKDGIGWDVSVSLDGKTATIKAKVVIDATETGDVAAKAGETFVYGFDSKKQTAEALAPDNESSQLQDLTWIAILKDFGALADKTIPRPEGYDATAYACLKGKNIKQMLNDGRLPNDKYMIKWAECGNQFPVTADNLKPENREAFYAKARLHTLGLIYYLQTELGYKNLGLDDGFTTPDHLPYIPYLREAGRATKGLVRMMLDDVYKPYDRESKLYRTAIAVGDASPGQHYTDANAPKINYPPFPAYGVPLGAIVLKDLDNLLVTEKAMSVTHLVNASTMYPSVQMAIGQGAGATAAFCAFFKTTTQNLNVRIIQGELLDFKAWIMPFTDVKPTDPYFRAMQQIGASGLLKGVHKTEGNVTRLLFQPDSLVATSEIKPTLEEIYTRGFLWFNKEKPGPVFTVGNLLSFISETTLTDPHTLEIAMQKAWKEQYKFASPFDLKRPVTRREFAILANRFFNPFARSVDIAGRMVN</sequence>
<dbReference type="Gene3D" id="3.50.50.60">
    <property type="entry name" value="FAD/NAD(P)-binding domain"/>
    <property type="match status" value="1"/>
</dbReference>
<dbReference type="GO" id="GO:0016491">
    <property type="term" value="F:oxidoreductase activity"/>
    <property type="evidence" value="ECO:0007669"/>
    <property type="project" value="UniProtKB-KW"/>
</dbReference>
<feature type="chain" id="PRO_5011726247" evidence="6">
    <location>
        <begin position="20"/>
        <end position="609"/>
    </location>
</feature>
<gene>
    <name evidence="7" type="ORF">SAMN05192574_102548</name>
</gene>
<keyword evidence="3" id="KW-0560">Oxidoreductase</keyword>
<evidence type="ECO:0000256" key="1">
    <source>
        <dbReference type="ARBA" id="ARBA00022485"/>
    </source>
</evidence>
<keyword evidence="8" id="KW-1185">Reference proteome</keyword>
<feature type="signal peptide" evidence="6">
    <location>
        <begin position="1"/>
        <end position="19"/>
    </location>
</feature>
<keyword evidence="1" id="KW-0004">4Fe-4S</keyword>
<keyword evidence="4" id="KW-0408">Iron</keyword>
<evidence type="ECO:0000313" key="7">
    <source>
        <dbReference type="EMBL" id="SEN13368.1"/>
    </source>
</evidence>
<dbReference type="PANTHER" id="PTHR43498">
    <property type="entry name" value="FERREDOXIN:COB-COM HETERODISULFIDE REDUCTASE SUBUNIT A"/>
    <property type="match status" value="1"/>
</dbReference>
<dbReference type="InterPro" id="IPR036188">
    <property type="entry name" value="FAD/NAD-bd_sf"/>
</dbReference>
<dbReference type="OrthoDB" id="615715at2"/>
<dbReference type="RefSeq" id="WP_091209820.1">
    <property type="nucleotide sequence ID" value="NZ_FOCL01000002.1"/>
</dbReference>
<name>A0A1H8E3K5_9SPHI</name>
<dbReference type="STRING" id="551995.SAMN05192574_102548"/>
<proteinExistence type="predicted"/>
<evidence type="ECO:0000256" key="4">
    <source>
        <dbReference type="ARBA" id="ARBA00023004"/>
    </source>
</evidence>
<dbReference type="InterPro" id="IPR039650">
    <property type="entry name" value="HdrA-like"/>
</dbReference>
<dbReference type="SUPFAM" id="SSF51905">
    <property type="entry name" value="FAD/NAD(P)-binding domain"/>
    <property type="match status" value="1"/>
</dbReference>
<dbReference type="EMBL" id="FOCL01000002">
    <property type="protein sequence ID" value="SEN13368.1"/>
    <property type="molecule type" value="Genomic_DNA"/>
</dbReference>